<evidence type="ECO:0000313" key="14">
    <source>
        <dbReference type="Proteomes" id="UP000027135"/>
    </source>
</evidence>
<comment type="similarity">
    <text evidence="3">Belongs to the cytochrome c oxidase VIIc family.</text>
</comment>
<dbReference type="GO" id="GO:0006123">
    <property type="term" value="P:mitochondrial electron transport, cytochrome c to oxygen"/>
    <property type="evidence" value="ECO:0007669"/>
    <property type="project" value="InterPro"/>
</dbReference>
<protein>
    <recommendedName>
        <fullName evidence="4">Cytochrome c oxidase subunit 7C, mitochondrial</fullName>
    </recommendedName>
    <alternativeName>
        <fullName evidence="11">Cytochrome c oxidase polypeptide VIIc</fullName>
    </alternativeName>
</protein>
<sequence length="69" mass="7749">MLSGRISQFARNFITSASRRSEHDHGGIPGKNIPFDISNRYKLTVLFIAFFGSGVGAPFMILRHQLLKK</sequence>
<name>A0A067RGB5_ZOONE</name>
<evidence type="ECO:0000256" key="9">
    <source>
        <dbReference type="ARBA" id="ARBA00023128"/>
    </source>
</evidence>
<comment type="subcellular location">
    <subcellularLocation>
        <location evidence="1">Mitochondrion inner membrane</location>
        <topology evidence="1">Single-pass membrane protein</topology>
    </subcellularLocation>
</comment>
<reference evidence="13 14" key="1">
    <citation type="journal article" date="2014" name="Nat. Commun.">
        <title>Molecular traces of alternative social organization in a termite genome.</title>
        <authorList>
            <person name="Terrapon N."/>
            <person name="Li C."/>
            <person name="Robertson H.M."/>
            <person name="Ji L."/>
            <person name="Meng X."/>
            <person name="Booth W."/>
            <person name="Chen Z."/>
            <person name="Childers C.P."/>
            <person name="Glastad K.M."/>
            <person name="Gokhale K."/>
            <person name="Gowin J."/>
            <person name="Gronenberg W."/>
            <person name="Hermansen R.A."/>
            <person name="Hu H."/>
            <person name="Hunt B.G."/>
            <person name="Huylmans A.K."/>
            <person name="Khalil S.M."/>
            <person name="Mitchell R.D."/>
            <person name="Munoz-Torres M.C."/>
            <person name="Mustard J.A."/>
            <person name="Pan H."/>
            <person name="Reese J.T."/>
            <person name="Scharf M.E."/>
            <person name="Sun F."/>
            <person name="Vogel H."/>
            <person name="Xiao J."/>
            <person name="Yang W."/>
            <person name="Yang Z."/>
            <person name="Yang Z."/>
            <person name="Zhou J."/>
            <person name="Zhu J."/>
            <person name="Brent C.S."/>
            <person name="Elsik C.G."/>
            <person name="Goodisman M.A."/>
            <person name="Liberles D.A."/>
            <person name="Roe R.M."/>
            <person name="Vargo E.L."/>
            <person name="Vilcinskas A."/>
            <person name="Wang J."/>
            <person name="Bornberg-Bauer E."/>
            <person name="Korb J."/>
            <person name="Zhang G."/>
            <person name="Liebig J."/>
        </authorList>
    </citation>
    <scope>NUCLEOTIDE SEQUENCE [LARGE SCALE GENOMIC DNA]</scope>
    <source>
        <tissue evidence="13">Whole organism</tissue>
    </source>
</reference>
<organism evidence="13 14">
    <name type="scientific">Zootermopsis nevadensis</name>
    <name type="common">Dampwood termite</name>
    <dbReference type="NCBI Taxonomy" id="136037"/>
    <lineage>
        <taxon>Eukaryota</taxon>
        <taxon>Metazoa</taxon>
        <taxon>Ecdysozoa</taxon>
        <taxon>Arthropoda</taxon>
        <taxon>Hexapoda</taxon>
        <taxon>Insecta</taxon>
        <taxon>Pterygota</taxon>
        <taxon>Neoptera</taxon>
        <taxon>Polyneoptera</taxon>
        <taxon>Dictyoptera</taxon>
        <taxon>Blattodea</taxon>
        <taxon>Blattoidea</taxon>
        <taxon>Termitoidae</taxon>
        <taxon>Termopsidae</taxon>
        <taxon>Zootermopsis</taxon>
    </lineage>
</organism>
<dbReference type="Gene3D" id="4.10.49.10">
    <property type="entry name" value="Cytochrome c oxidase subunit VIIc"/>
    <property type="match status" value="1"/>
</dbReference>
<evidence type="ECO:0000256" key="8">
    <source>
        <dbReference type="ARBA" id="ARBA00022989"/>
    </source>
</evidence>
<keyword evidence="5 12" id="KW-0812">Transmembrane</keyword>
<keyword evidence="14" id="KW-1185">Reference proteome</keyword>
<dbReference type="InParanoid" id="A0A067RGB5"/>
<keyword evidence="10 12" id="KW-0472">Membrane</keyword>
<evidence type="ECO:0000256" key="5">
    <source>
        <dbReference type="ARBA" id="ARBA00022692"/>
    </source>
</evidence>
<dbReference type="GO" id="GO:0005743">
    <property type="term" value="C:mitochondrial inner membrane"/>
    <property type="evidence" value="ECO:0007669"/>
    <property type="project" value="UniProtKB-SubCell"/>
</dbReference>
<feature type="transmembrane region" description="Helical" evidence="12">
    <location>
        <begin position="43"/>
        <end position="62"/>
    </location>
</feature>
<dbReference type="eggNOG" id="KOG4527">
    <property type="taxonomic scope" value="Eukaryota"/>
</dbReference>
<dbReference type="SUPFAM" id="SSF81427">
    <property type="entry name" value="Mitochondrial cytochrome c oxidase subunit VIIc (aka VIIIa)"/>
    <property type="match status" value="1"/>
</dbReference>
<dbReference type="FunFam" id="4.10.49.10:FF:000001">
    <property type="entry name" value="Cytochrome c oxidase subunit 7C"/>
    <property type="match status" value="1"/>
</dbReference>
<dbReference type="InterPro" id="IPR036636">
    <property type="entry name" value="COX7C/Cox8_sf"/>
</dbReference>
<evidence type="ECO:0000256" key="10">
    <source>
        <dbReference type="ARBA" id="ARBA00023136"/>
    </source>
</evidence>
<evidence type="ECO:0000256" key="11">
    <source>
        <dbReference type="ARBA" id="ARBA00031140"/>
    </source>
</evidence>
<keyword evidence="8 12" id="KW-1133">Transmembrane helix</keyword>
<keyword evidence="9" id="KW-0496">Mitochondrion</keyword>
<dbReference type="InterPro" id="IPR004202">
    <property type="entry name" value="COX7C/Cox8"/>
</dbReference>
<evidence type="ECO:0000256" key="1">
    <source>
        <dbReference type="ARBA" id="ARBA00004434"/>
    </source>
</evidence>
<comment type="pathway">
    <text evidence="2">Energy metabolism; oxidative phosphorylation.</text>
</comment>
<dbReference type="OMA" id="AIRRAHY"/>
<evidence type="ECO:0000256" key="3">
    <source>
        <dbReference type="ARBA" id="ARBA00010514"/>
    </source>
</evidence>
<dbReference type="PANTHER" id="PTHR13313:SF0">
    <property type="entry name" value="CYTOCHROME C OXIDASE SUBUNIT 7C, MITOCHONDRIAL"/>
    <property type="match status" value="1"/>
</dbReference>
<keyword evidence="7" id="KW-0809">Transit peptide</keyword>
<dbReference type="FunCoup" id="A0A067RGB5">
    <property type="interactions" value="1049"/>
</dbReference>
<proteinExistence type="inferred from homology"/>
<accession>A0A067RGB5</accession>
<evidence type="ECO:0000313" key="13">
    <source>
        <dbReference type="EMBL" id="KDR19224.1"/>
    </source>
</evidence>
<evidence type="ECO:0000256" key="12">
    <source>
        <dbReference type="SAM" id="Phobius"/>
    </source>
</evidence>
<dbReference type="CDD" id="cd00929">
    <property type="entry name" value="Cyt_c_Oxidase_VIIc"/>
    <property type="match status" value="1"/>
</dbReference>
<dbReference type="GO" id="GO:0045277">
    <property type="term" value="C:respiratory chain complex IV"/>
    <property type="evidence" value="ECO:0007669"/>
    <property type="project" value="InterPro"/>
</dbReference>
<dbReference type="Pfam" id="PF02935">
    <property type="entry name" value="COX7C"/>
    <property type="match status" value="1"/>
</dbReference>
<dbReference type="Proteomes" id="UP000027135">
    <property type="component" value="Unassembled WGS sequence"/>
</dbReference>
<dbReference type="EMBL" id="KK852657">
    <property type="protein sequence ID" value="KDR19224.1"/>
    <property type="molecule type" value="Genomic_DNA"/>
</dbReference>
<evidence type="ECO:0000256" key="6">
    <source>
        <dbReference type="ARBA" id="ARBA00022792"/>
    </source>
</evidence>
<dbReference type="OrthoDB" id="9974841at2759"/>
<dbReference type="AlphaFoldDB" id="A0A067RGB5"/>
<evidence type="ECO:0000256" key="2">
    <source>
        <dbReference type="ARBA" id="ARBA00004673"/>
    </source>
</evidence>
<dbReference type="UniPathway" id="UPA00705"/>
<evidence type="ECO:0000256" key="4">
    <source>
        <dbReference type="ARBA" id="ARBA00017004"/>
    </source>
</evidence>
<dbReference type="STRING" id="136037.A0A067RGB5"/>
<dbReference type="PANTHER" id="PTHR13313">
    <property type="entry name" value="CYTOCHROME C OXIDASE SUBUNIT VIIC"/>
    <property type="match status" value="1"/>
</dbReference>
<evidence type="ECO:0000256" key="7">
    <source>
        <dbReference type="ARBA" id="ARBA00022946"/>
    </source>
</evidence>
<keyword evidence="6" id="KW-0999">Mitochondrion inner membrane</keyword>
<gene>
    <name evidence="13" type="ORF">L798_06279</name>
</gene>